<dbReference type="RefSeq" id="WP_003891298.1">
    <property type="nucleotide sequence ID" value="NZ_ANBO01000018.1"/>
</dbReference>
<accession>A0A5N5UZC9</accession>
<keyword evidence="3" id="KW-0067">ATP-binding</keyword>
<evidence type="ECO:0000256" key="3">
    <source>
        <dbReference type="ARBA" id="ARBA00022840"/>
    </source>
</evidence>
<name>A0A5N5UZC9_MYCPH</name>
<evidence type="ECO:0000256" key="2">
    <source>
        <dbReference type="ARBA" id="ARBA00022741"/>
    </source>
</evidence>
<feature type="domain" description="ABC transporter" evidence="4">
    <location>
        <begin position="4"/>
        <end position="220"/>
    </location>
</feature>
<dbReference type="PANTHER" id="PTHR42734">
    <property type="entry name" value="METAL TRANSPORT SYSTEM ATP-BINDING PROTEIN TM_0124-RELATED"/>
    <property type="match status" value="1"/>
</dbReference>
<proteinExistence type="predicted"/>
<keyword evidence="2" id="KW-0547">Nucleotide-binding</keyword>
<reference evidence="5 6" key="1">
    <citation type="submission" date="2012-10" db="EMBL/GenBank/DDBJ databases">
        <title>The draft sequence of the Mycobacterium pheli genome.</title>
        <authorList>
            <person name="Pettersson B.M.F."/>
            <person name="Das S."/>
            <person name="Dasgupta S."/>
            <person name="Bhattacharya A."/>
            <person name="Kirsebom L.A."/>
        </authorList>
    </citation>
    <scope>NUCLEOTIDE SEQUENCE [LARGE SCALE GENOMIC DNA]</scope>
    <source>
        <strain evidence="5 6">CCUG 21000</strain>
    </source>
</reference>
<evidence type="ECO:0000256" key="1">
    <source>
        <dbReference type="ARBA" id="ARBA00022448"/>
    </source>
</evidence>
<dbReference type="SMART" id="SM00382">
    <property type="entry name" value="AAA"/>
    <property type="match status" value="1"/>
</dbReference>
<sequence length="221" mass="22679">MIAAHTTEIAVTGLSKRFHAPVLRDVALTARGGALTLVLGAPGSGKSTLARCLTGVYRPDTGDVVYRSGVHGAVNLATADPRTVAWLRTHHIAAYDGTLPTAPRLPVAVAAARAARRSRSAAVAALDRLRAADLAPVPIGRLRAAQSRTVAVAAALLAGRPFVVLDEPDATVDADALTGWLRRLLDGGAAIVATGGPDSPLTAIASVTGELTEGNISWHTQ</sequence>
<evidence type="ECO:0000313" key="6">
    <source>
        <dbReference type="Proteomes" id="UP000325690"/>
    </source>
</evidence>
<dbReference type="EMBL" id="ANBP01000020">
    <property type="protein sequence ID" value="KAB7754995.1"/>
    <property type="molecule type" value="Genomic_DNA"/>
</dbReference>
<dbReference type="SUPFAM" id="SSF52540">
    <property type="entry name" value="P-loop containing nucleoside triphosphate hydrolases"/>
    <property type="match status" value="1"/>
</dbReference>
<dbReference type="GO" id="GO:0005524">
    <property type="term" value="F:ATP binding"/>
    <property type="evidence" value="ECO:0007669"/>
    <property type="project" value="UniProtKB-KW"/>
</dbReference>
<protein>
    <submittedName>
        <fullName evidence="5">ABC transporter</fullName>
    </submittedName>
</protein>
<keyword evidence="6" id="KW-1185">Reference proteome</keyword>
<evidence type="ECO:0000313" key="5">
    <source>
        <dbReference type="EMBL" id="KAB7754995.1"/>
    </source>
</evidence>
<dbReference type="PROSITE" id="PS50893">
    <property type="entry name" value="ABC_TRANSPORTER_2"/>
    <property type="match status" value="1"/>
</dbReference>
<dbReference type="GO" id="GO:0016887">
    <property type="term" value="F:ATP hydrolysis activity"/>
    <property type="evidence" value="ECO:0007669"/>
    <property type="project" value="InterPro"/>
</dbReference>
<keyword evidence="1" id="KW-0813">Transport</keyword>
<organism evidence="5 6">
    <name type="scientific">Mycolicibacterium phlei DSM 43239 = CCUG 21000</name>
    <dbReference type="NCBI Taxonomy" id="1226750"/>
    <lineage>
        <taxon>Bacteria</taxon>
        <taxon>Bacillati</taxon>
        <taxon>Actinomycetota</taxon>
        <taxon>Actinomycetes</taxon>
        <taxon>Mycobacteriales</taxon>
        <taxon>Mycobacteriaceae</taxon>
        <taxon>Mycolicibacterium</taxon>
    </lineage>
</organism>
<gene>
    <name evidence="5" type="ORF">MPHL21000_14465</name>
</gene>
<dbReference type="InterPro" id="IPR003593">
    <property type="entry name" value="AAA+_ATPase"/>
</dbReference>
<comment type="caution">
    <text evidence="5">The sequence shown here is derived from an EMBL/GenBank/DDBJ whole genome shotgun (WGS) entry which is preliminary data.</text>
</comment>
<dbReference type="Gene3D" id="3.40.50.300">
    <property type="entry name" value="P-loop containing nucleotide triphosphate hydrolases"/>
    <property type="match status" value="1"/>
</dbReference>
<dbReference type="Pfam" id="PF00005">
    <property type="entry name" value="ABC_tran"/>
    <property type="match status" value="1"/>
</dbReference>
<dbReference type="InterPro" id="IPR050153">
    <property type="entry name" value="Metal_Ion_Import_ABC"/>
</dbReference>
<dbReference type="InterPro" id="IPR003439">
    <property type="entry name" value="ABC_transporter-like_ATP-bd"/>
</dbReference>
<dbReference type="InterPro" id="IPR027417">
    <property type="entry name" value="P-loop_NTPase"/>
</dbReference>
<dbReference type="GeneID" id="74302619"/>
<dbReference type="Proteomes" id="UP000325690">
    <property type="component" value="Unassembled WGS sequence"/>
</dbReference>
<dbReference type="AlphaFoldDB" id="A0A5N5UZC9"/>
<evidence type="ECO:0000259" key="4">
    <source>
        <dbReference type="PROSITE" id="PS50893"/>
    </source>
</evidence>